<name>A0A7C3PGT7_9CYAN</name>
<proteinExistence type="predicted"/>
<dbReference type="AlphaFoldDB" id="A0A7C3PGT7"/>
<accession>A0A7C3PGT7</accession>
<feature type="domain" description="Pvc16 N-terminal" evidence="1">
    <location>
        <begin position="9"/>
        <end position="196"/>
    </location>
</feature>
<gene>
    <name evidence="2" type="ORF">ENR64_07390</name>
</gene>
<dbReference type="EMBL" id="DSRU01000093">
    <property type="protein sequence ID" value="HFM97580.1"/>
    <property type="molecule type" value="Genomic_DNA"/>
</dbReference>
<organism evidence="2">
    <name type="scientific">Oscillatoriales cyanobacterium SpSt-418</name>
    <dbReference type="NCBI Taxonomy" id="2282169"/>
    <lineage>
        <taxon>Bacteria</taxon>
        <taxon>Bacillati</taxon>
        <taxon>Cyanobacteriota</taxon>
        <taxon>Cyanophyceae</taxon>
        <taxon>Oscillatoriophycideae</taxon>
        <taxon>Oscillatoriales</taxon>
    </lineage>
</organism>
<reference evidence="2" key="1">
    <citation type="journal article" date="2020" name="mSystems">
        <title>Genome- and Community-Level Interaction Insights into Carbon Utilization and Element Cycling Functions of Hydrothermarchaeota in Hydrothermal Sediment.</title>
        <authorList>
            <person name="Zhou Z."/>
            <person name="Liu Y."/>
            <person name="Xu W."/>
            <person name="Pan J."/>
            <person name="Luo Z.H."/>
            <person name="Li M."/>
        </authorList>
    </citation>
    <scope>NUCLEOTIDE SEQUENCE [LARGE SCALE GENOMIC DNA]</scope>
    <source>
        <strain evidence="2">SpSt-418</strain>
    </source>
</reference>
<comment type="caution">
    <text evidence="2">The sequence shown here is derived from an EMBL/GenBank/DDBJ whole genome shotgun (WGS) entry which is preliminary data.</text>
</comment>
<evidence type="ECO:0000259" key="1">
    <source>
        <dbReference type="Pfam" id="PF14065"/>
    </source>
</evidence>
<dbReference type="Pfam" id="PF14065">
    <property type="entry name" value="Pvc16_N"/>
    <property type="match status" value="1"/>
</dbReference>
<dbReference type="InterPro" id="IPR025351">
    <property type="entry name" value="Pvc16_N"/>
</dbReference>
<protein>
    <submittedName>
        <fullName evidence="2">DUF4255 domain-containing protein</fullName>
    </submittedName>
</protein>
<evidence type="ECO:0000313" key="2">
    <source>
        <dbReference type="EMBL" id="HFM97580.1"/>
    </source>
</evidence>
<sequence>MSNYLAIATVTATLQRLLQASAQADVDGARVTTVRPDTAGGSVPETGINLFLYRVAPNPAWRNADLRTRTSDGQFSKRPQAALDLFYLLTCFGNEIELEPHRLMGSAIRTLHAQPVLTTAMIQAAIATPGFSFLQASNLADQVESVKLMPLPLSTDELSNLWSTFFQTPYALSIAYQVGVVLIESDDIPQRALPVRDRRFAIMPNQPMVELAISTDGAREPITMSTRLRILGSRLRGEQTQVRIGQVEVTPTKVEDREILLDLAGLDAAPLSAGVQSLQVVHRTAADPLRGTESNVVPFVLRPLITQIVVGEMEDDGDDRRTGELRLSLNPPLLPGQRVSLHLNEQTDRSPSAYSFDEIKRATNSGEIAFLLRDVKPGNYLVRVQVDGAESRLEVDTTPTSPTFEQYVGPQVVIP</sequence>